<feature type="domain" description="C2H2-type" evidence="12">
    <location>
        <begin position="323"/>
        <end position="350"/>
    </location>
</feature>
<dbReference type="Pfam" id="PF00096">
    <property type="entry name" value="zf-C2H2"/>
    <property type="match status" value="4"/>
</dbReference>
<dbReference type="InterPro" id="IPR012934">
    <property type="entry name" value="Znf_AD"/>
</dbReference>
<evidence type="ECO:0000313" key="15">
    <source>
        <dbReference type="RefSeq" id="XP_024882149.1"/>
    </source>
</evidence>
<keyword evidence="4 9" id="KW-0863">Zinc-finger</keyword>
<dbReference type="PROSITE" id="PS00028">
    <property type="entry name" value="ZINC_FINGER_C2H2_1"/>
    <property type="match status" value="7"/>
</dbReference>
<sequence>METSDSMPPEMESPGEDIMLIETVKSIVTRGERNESEGTDEDFFLMSQDQSVQYPDGTVSATEVTLAWMHLCRICANASNHMIPIFEGDGAEHDLSSKIIKYLPIHVSESDTLPLQLCENCANILIAWHELREGCLSAEIKLLQMQDTQLRNKQQYYNPSSLDNLEVTTPMLTTASTTIESNITNPLPNQQDDDKNEACDSEKINKSNRWTRRMSKDESERRARVSSPRNEQSDMEGHINVEKTRSTVSSEKCLASTHLGDFEEKLERDHSADSHPNFEQTQKSQEKSMMNSQGCTERSKRLSEQRAELTCSRTMVEKKCTPYKCEECGKVLSTSYNLLIHRNIHAGVRPYICSICDKSFRSTSGLNRHVRYVHDGVKNFACDVCGRHLASRASRDEHRRTHSGERPHVCETCGKSFKQKASLHVHRLYHSQVLPHRCVLCDRGFRRKQELDKHASWHSDRKPYACDICDERFRSKGCVTRHRRTHTNQRLHICAICGARFAQERYLKRHCGSLHTAVCT</sequence>
<dbReference type="SMART" id="SM00355">
    <property type="entry name" value="ZnF_C2H2"/>
    <property type="match status" value="7"/>
</dbReference>
<feature type="binding site" evidence="10">
    <location>
        <position position="72"/>
    </location>
    <ligand>
        <name>Zn(2+)</name>
        <dbReference type="ChEBI" id="CHEBI:29105"/>
    </ligand>
</feature>
<proteinExistence type="predicted"/>
<evidence type="ECO:0000256" key="5">
    <source>
        <dbReference type="ARBA" id="ARBA00022833"/>
    </source>
</evidence>
<reference evidence="15" key="1">
    <citation type="submission" date="2025-08" db="UniProtKB">
        <authorList>
            <consortium name="RefSeq"/>
        </authorList>
    </citation>
    <scope>IDENTIFICATION</scope>
    <source>
        <tissue evidence="15">Whole body</tissue>
    </source>
</reference>
<keyword evidence="3" id="KW-0677">Repeat</keyword>
<evidence type="ECO:0000256" key="4">
    <source>
        <dbReference type="ARBA" id="ARBA00022771"/>
    </source>
</evidence>
<comment type="subcellular location">
    <subcellularLocation>
        <location evidence="1">Nucleus</location>
    </subcellularLocation>
</comment>
<feature type="domain" description="C2H2-type" evidence="12">
    <location>
        <begin position="380"/>
        <end position="407"/>
    </location>
</feature>
<dbReference type="Proteomes" id="UP000504618">
    <property type="component" value="Unplaced"/>
</dbReference>
<keyword evidence="14" id="KW-1185">Reference proteome</keyword>
<feature type="domain" description="C2H2-type" evidence="12">
    <location>
        <begin position="464"/>
        <end position="491"/>
    </location>
</feature>
<dbReference type="FunFam" id="3.30.160.60:FF:001289">
    <property type="entry name" value="Zinc finger protein 574"/>
    <property type="match status" value="1"/>
</dbReference>
<keyword evidence="7" id="KW-0804">Transcription</keyword>
<feature type="domain" description="C2H2-type" evidence="12">
    <location>
        <begin position="492"/>
        <end position="516"/>
    </location>
</feature>
<dbReference type="PANTHER" id="PTHR14196">
    <property type="entry name" value="ODD-SKIPPED - RELATED"/>
    <property type="match status" value="1"/>
</dbReference>
<dbReference type="PROSITE" id="PS50157">
    <property type="entry name" value="ZINC_FINGER_C2H2_2"/>
    <property type="match status" value="7"/>
</dbReference>
<evidence type="ECO:0000259" key="13">
    <source>
        <dbReference type="PROSITE" id="PS51915"/>
    </source>
</evidence>
<feature type="domain" description="C2H2-type" evidence="12">
    <location>
        <begin position="436"/>
        <end position="463"/>
    </location>
</feature>
<evidence type="ECO:0000256" key="6">
    <source>
        <dbReference type="ARBA" id="ARBA00023015"/>
    </source>
</evidence>
<dbReference type="FunFam" id="3.30.160.60:FF:000446">
    <property type="entry name" value="Zinc finger protein"/>
    <property type="match status" value="1"/>
</dbReference>
<dbReference type="Gene3D" id="3.40.1800.20">
    <property type="match status" value="1"/>
</dbReference>
<keyword evidence="6" id="KW-0805">Transcription regulation</keyword>
<evidence type="ECO:0000256" key="9">
    <source>
        <dbReference type="PROSITE-ProRule" id="PRU00042"/>
    </source>
</evidence>
<feature type="compositionally biased region" description="Polar residues" evidence="11">
    <location>
        <begin position="179"/>
        <end position="190"/>
    </location>
</feature>
<dbReference type="InterPro" id="IPR036236">
    <property type="entry name" value="Znf_C2H2_sf"/>
</dbReference>
<evidence type="ECO:0000256" key="2">
    <source>
        <dbReference type="ARBA" id="ARBA00022723"/>
    </source>
</evidence>
<feature type="compositionally biased region" description="Polar residues" evidence="11">
    <location>
        <begin position="277"/>
        <end position="296"/>
    </location>
</feature>
<feature type="binding site" evidence="10">
    <location>
        <position position="118"/>
    </location>
    <ligand>
        <name>Zn(2+)</name>
        <dbReference type="ChEBI" id="CHEBI:29105"/>
    </ligand>
</feature>
<evidence type="ECO:0000313" key="14">
    <source>
        <dbReference type="Proteomes" id="UP000504618"/>
    </source>
</evidence>
<feature type="domain" description="C2H2-type" evidence="12">
    <location>
        <begin position="408"/>
        <end position="435"/>
    </location>
</feature>
<dbReference type="GeneID" id="112461217"/>
<feature type="compositionally biased region" description="Basic and acidic residues" evidence="11">
    <location>
        <begin position="231"/>
        <end position="245"/>
    </location>
</feature>
<dbReference type="PROSITE" id="PS51915">
    <property type="entry name" value="ZAD"/>
    <property type="match status" value="1"/>
</dbReference>
<dbReference type="GO" id="GO:0000977">
    <property type="term" value="F:RNA polymerase II transcription regulatory region sequence-specific DNA binding"/>
    <property type="evidence" value="ECO:0007669"/>
    <property type="project" value="TreeGrafter"/>
</dbReference>
<dbReference type="FunFam" id="3.30.160.60:FF:000624">
    <property type="entry name" value="zinc finger protein 697"/>
    <property type="match status" value="1"/>
</dbReference>
<evidence type="ECO:0000256" key="1">
    <source>
        <dbReference type="ARBA" id="ARBA00004123"/>
    </source>
</evidence>
<dbReference type="SUPFAM" id="SSF57716">
    <property type="entry name" value="Glucocorticoid receptor-like (DNA-binding domain)"/>
    <property type="match status" value="1"/>
</dbReference>
<dbReference type="GO" id="GO:0005634">
    <property type="term" value="C:nucleus"/>
    <property type="evidence" value="ECO:0007669"/>
    <property type="project" value="UniProtKB-SubCell"/>
</dbReference>
<dbReference type="SUPFAM" id="SSF57667">
    <property type="entry name" value="beta-beta-alpha zinc fingers"/>
    <property type="match status" value="3"/>
</dbReference>
<name>A0A6J1QID0_9HYME</name>
<dbReference type="AlphaFoldDB" id="A0A6J1QID0"/>
<dbReference type="Gene3D" id="3.30.160.60">
    <property type="entry name" value="Classic Zinc Finger"/>
    <property type="match status" value="7"/>
</dbReference>
<dbReference type="RefSeq" id="XP_024882149.1">
    <property type="nucleotide sequence ID" value="XM_025026381.1"/>
</dbReference>
<evidence type="ECO:0000256" key="7">
    <source>
        <dbReference type="ARBA" id="ARBA00023163"/>
    </source>
</evidence>
<evidence type="ECO:0000259" key="12">
    <source>
        <dbReference type="PROSITE" id="PS50157"/>
    </source>
</evidence>
<dbReference type="GO" id="GO:0000981">
    <property type="term" value="F:DNA-binding transcription factor activity, RNA polymerase II-specific"/>
    <property type="evidence" value="ECO:0007669"/>
    <property type="project" value="TreeGrafter"/>
</dbReference>
<dbReference type="SMART" id="SM00868">
    <property type="entry name" value="zf-AD"/>
    <property type="match status" value="1"/>
</dbReference>
<feature type="region of interest" description="Disordered" evidence="11">
    <location>
        <begin position="266"/>
        <end position="301"/>
    </location>
</feature>
<evidence type="ECO:0000256" key="10">
    <source>
        <dbReference type="PROSITE-ProRule" id="PRU01263"/>
    </source>
</evidence>
<keyword evidence="5 10" id="KW-0862">Zinc</keyword>
<organism evidence="14 15">
    <name type="scientific">Temnothorax curvispinosus</name>
    <dbReference type="NCBI Taxonomy" id="300111"/>
    <lineage>
        <taxon>Eukaryota</taxon>
        <taxon>Metazoa</taxon>
        <taxon>Ecdysozoa</taxon>
        <taxon>Arthropoda</taxon>
        <taxon>Hexapoda</taxon>
        <taxon>Insecta</taxon>
        <taxon>Pterygota</taxon>
        <taxon>Neoptera</taxon>
        <taxon>Endopterygota</taxon>
        <taxon>Hymenoptera</taxon>
        <taxon>Apocrita</taxon>
        <taxon>Aculeata</taxon>
        <taxon>Formicoidea</taxon>
        <taxon>Formicidae</taxon>
        <taxon>Myrmicinae</taxon>
        <taxon>Temnothorax</taxon>
    </lineage>
</organism>
<accession>A0A6J1QID0</accession>
<feature type="domain" description="ZAD" evidence="13">
    <location>
        <begin position="70"/>
        <end position="145"/>
    </location>
</feature>
<evidence type="ECO:0000256" key="3">
    <source>
        <dbReference type="ARBA" id="ARBA00022737"/>
    </source>
</evidence>
<evidence type="ECO:0000256" key="11">
    <source>
        <dbReference type="SAM" id="MobiDB-lite"/>
    </source>
</evidence>
<dbReference type="GO" id="GO:0008270">
    <property type="term" value="F:zinc ion binding"/>
    <property type="evidence" value="ECO:0007669"/>
    <property type="project" value="UniProtKB-UniRule"/>
</dbReference>
<protein>
    <submittedName>
        <fullName evidence="15">Zinc finger protein interacting with ribonucleoprotein K-like isoform X3</fullName>
    </submittedName>
</protein>
<dbReference type="FunFam" id="3.30.160.60:FF:000003">
    <property type="entry name" value="Zinc finger protein 3 homolog"/>
    <property type="match status" value="1"/>
</dbReference>
<feature type="domain" description="C2H2-type" evidence="12">
    <location>
        <begin position="351"/>
        <end position="379"/>
    </location>
</feature>
<feature type="compositionally biased region" description="Basic and acidic residues" evidence="11">
    <location>
        <begin position="214"/>
        <end position="223"/>
    </location>
</feature>
<keyword evidence="2 10" id="KW-0479">Metal-binding</keyword>
<keyword evidence="8" id="KW-0539">Nucleus</keyword>
<dbReference type="PANTHER" id="PTHR14196:SF12">
    <property type="entry name" value="ZINC FINGER PROTEIN 208-LIKE"/>
    <property type="match status" value="1"/>
</dbReference>
<feature type="compositionally biased region" description="Basic and acidic residues" evidence="11">
    <location>
        <begin position="192"/>
        <end position="205"/>
    </location>
</feature>
<feature type="binding site" evidence="10">
    <location>
        <position position="121"/>
    </location>
    <ligand>
        <name>Zn(2+)</name>
        <dbReference type="ChEBI" id="CHEBI:29105"/>
    </ligand>
</feature>
<dbReference type="InterPro" id="IPR013087">
    <property type="entry name" value="Znf_C2H2_type"/>
</dbReference>
<dbReference type="InterPro" id="IPR050717">
    <property type="entry name" value="C2H2-ZF_Transcription_Reg"/>
</dbReference>
<evidence type="ECO:0000256" key="8">
    <source>
        <dbReference type="ARBA" id="ARBA00023242"/>
    </source>
</evidence>
<gene>
    <name evidence="15" type="primary">LOC112461217</name>
</gene>
<feature type="region of interest" description="Disordered" evidence="11">
    <location>
        <begin position="179"/>
        <end position="252"/>
    </location>
</feature>
<dbReference type="Pfam" id="PF07776">
    <property type="entry name" value="zf-AD"/>
    <property type="match status" value="1"/>
</dbReference>
<feature type="binding site" evidence="10">
    <location>
        <position position="75"/>
    </location>
    <ligand>
        <name>Zn(2+)</name>
        <dbReference type="ChEBI" id="CHEBI:29105"/>
    </ligand>
</feature>